<gene>
    <name evidence="1" type="ORF">EG028_21800</name>
</gene>
<dbReference type="Proteomes" id="UP000279089">
    <property type="component" value="Unassembled WGS sequence"/>
</dbReference>
<keyword evidence="2" id="KW-1185">Reference proteome</keyword>
<dbReference type="RefSeq" id="WP_120518396.1">
    <property type="nucleotide sequence ID" value="NZ_QXZY01000012.1"/>
</dbReference>
<proteinExistence type="predicted"/>
<dbReference type="InterPro" id="IPR025345">
    <property type="entry name" value="DUF4249"/>
</dbReference>
<accession>A0A3N4M7J9</accession>
<dbReference type="AlphaFoldDB" id="A0A3N4M7J9"/>
<reference evidence="2" key="1">
    <citation type="submission" date="2018-11" db="EMBL/GenBank/DDBJ databases">
        <title>Chitinophaga lutea sp.nov., isolate from arsenic contaminated soil.</title>
        <authorList>
            <person name="Zong Y."/>
        </authorList>
    </citation>
    <scope>NUCLEOTIDE SEQUENCE [LARGE SCALE GENOMIC DNA]</scope>
    <source>
        <strain evidence="2">YLT18</strain>
    </source>
</reference>
<organism evidence="1 2">
    <name type="scientific">Chitinophaga barathri</name>
    <dbReference type="NCBI Taxonomy" id="1647451"/>
    <lineage>
        <taxon>Bacteria</taxon>
        <taxon>Pseudomonadati</taxon>
        <taxon>Bacteroidota</taxon>
        <taxon>Chitinophagia</taxon>
        <taxon>Chitinophagales</taxon>
        <taxon>Chitinophagaceae</taxon>
        <taxon>Chitinophaga</taxon>
    </lineage>
</organism>
<dbReference type="PROSITE" id="PS51257">
    <property type="entry name" value="PROKAR_LIPOPROTEIN"/>
    <property type="match status" value="1"/>
</dbReference>
<dbReference type="Pfam" id="PF14054">
    <property type="entry name" value="DUF4249"/>
    <property type="match status" value="1"/>
</dbReference>
<protein>
    <submittedName>
        <fullName evidence="1">DUF4249 domain-containing protein</fullName>
    </submittedName>
</protein>
<name>A0A3N4M7J9_9BACT</name>
<evidence type="ECO:0000313" key="2">
    <source>
        <dbReference type="Proteomes" id="UP000279089"/>
    </source>
</evidence>
<dbReference type="EMBL" id="RMBX01000012">
    <property type="protein sequence ID" value="RPD39248.1"/>
    <property type="molecule type" value="Genomic_DNA"/>
</dbReference>
<sequence>MKAIKWHIIIFSLLFAACEKTVELDIPYEGDKLVLNSFVQPDSVIYLRITRSQPPGGSEFPEVPGAVIALKAGTETLPTQWSIIGGKGYFVSVRPAKPGVEYNISVSAPGLDTITAKDTLPRRPLLSGPFAQGGGNRIKFVMQDMPGVDYYRFRLYQGIKNANGEVIPSERRLYRFDPSYNNNFTDMLTENYLESTLVPDDRFDGRAITIVMQTKDVNVKDNILLLEVTGLTRSSWLYLKTLELQTFNQGNLLVDPSKVYSNVVKGYGILGGVNTARLTVEVK</sequence>
<comment type="caution">
    <text evidence="1">The sequence shown here is derived from an EMBL/GenBank/DDBJ whole genome shotgun (WGS) entry which is preliminary data.</text>
</comment>
<evidence type="ECO:0000313" key="1">
    <source>
        <dbReference type="EMBL" id="RPD39248.1"/>
    </source>
</evidence>
<dbReference type="OrthoDB" id="1115009at2"/>